<dbReference type="GO" id="GO:0003677">
    <property type="term" value="F:DNA binding"/>
    <property type="evidence" value="ECO:0007669"/>
    <property type="project" value="UniProtKB-KW"/>
</dbReference>
<organism evidence="17">
    <name type="scientific">Schistocephalus solidus</name>
    <name type="common">Tapeworm</name>
    <dbReference type="NCBI Taxonomy" id="70667"/>
    <lineage>
        <taxon>Eukaryota</taxon>
        <taxon>Metazoa</taxon>
        <taxon>Spiralia</taxon>
        <taxon>Lophotrochozoa</taxon>
        <taxon>Platyhelminthes</taxon>
        <taxon>Cestoda</taxon>
        <taxon>Eucestoda</taxon>
        <taxon>Diphyllobothriidea</taxon>
        <taxon>Diphyllobothriidae</taxon>
        <taxon>Schistocephalus</taxon>
    </lineage>
</organism>
<dbReference type="Proteomes" id="UP000275846">
    <property type="component" value="Unassembled WGS sequence"/>
</dbReference>
<keyword evidence="16" id="KW-1185">Reference proteome</keyword>
<evidence type="ECO:0000256" key="12">
    <source>
        <dbReference type="ARBA" id="ARBA00049244"/>
    </source>
</evidence>
<gene>
    <name evidence="15" type="ORF">SSLN_LOCUS12522</name>
</gene>
<dbReference type="SMART" id="SM00486">
    <property type="entry name" value="POLBc"/>
    <property type="match status" value="1"/>
</dbReference>
<dbReference type="EMBL" id="UYSU01037334">
    <property type="protein sequence ID" value="VDL98907.1"/>
    <property type="molecule type" value="Genomic_DNA"/>
</dbReference>
<dbReference type="Gene3D" id="3.30.420.10">
    <property type="entry name" value="Ribonuclease H-like superfamily/Ribonuclease H"/>
    <property type="match status" value="1"/>
</dbReference>
<dbReference type="Pfam" id="PF00136">
    <property type="entry name" value="DNA_pol_B"/>
    <property type="match status" value="1"/>
</dbReference>
<dbReference type="GO" id="GO:0003887">
    <property type="term" value="F:DNA-directed DNA polymerase activity"/>
    <property type="evidence" value="ECO:0007669"/>
    <property type="project" value="UniProtKB-KW"/>
</dbReference>
<dbReference type="InterPro" id="IPR036397">
    <property type="entry name" value="RNaseH_sf"/>
</dbReference>
<comment type="cofactor">
    <cofactor evidence="1">
        <name>[4Fe-4S] cluster</name>
        <dbReference type="ChEBI" id="CHEBI:49883"/>
    </cofactor>
</comment>
<comment type="catalytic activity">
    <reaction evidence="12 13">
        <text>DNA(n) + a 2'-deoxyribonucleoside 5'-triphosphate = DNA(n+1) + diphosphate</text>
        <dbReference type="Rhea" id="RHEA:22508"/>
        <dbReference type="Rhea" id="RHEA-COMP:17339"/>
        <dbReference type="Rhea" id="RHEA-COMP:17340"/>
        <dbReference type="ChEBI" id="CHEBI:33019"/>
        <dbReference type="ChEBI" id="CHEBI:61560"/>
        <dbReference type="ChEBI" id="CHEBI:173112"/>
        <dbReference type="EC" id="2.7.7.7"/>
    </reaction>
</comment>
<evidence type="ECO:0000313" key="15">
    <source>
        <dbReference type="EMBL" id="VDL98907.1"/>
    </source>
</evidence>
<dbReference type="GO" id="GO:0046872">
    <property type="term" value="F:metal ion binding"/>
    <property type="evidence" value="ECO:0007669"/>
    <property type="project" value="UniProtKB-KW"/>
</dbReference>
<dbReference type="InterPro" id="IPR042087">
    <property type="entry name" value="DNA_pol_B_thumb"/>
</dbReference>
<evidence type="ECO:0000256" key="6">
    <source>
        <dbReference type="ARBA" id="ARBA00022763"/>
    </source>
</evidence>
<dbReference type="SUPFAM" id="SSF53098">
    <property type="entry name" value="Ribonuclease H-like"/>
    <property type="match status" value="1"/>
</dbReference>
<dbReference type="PRINTS" id="PR00106">
    <property type="entry name" value="DNAPOLB"/>
</dbReference>
<dbReference type="FunFam" id="1.10.287.690:FF:000002">
    <property type="entry name" value="DNA polymerase zeta"/>
    <property type="match status" value="1"/>
</dbReference>
<dbReference type="SUPFAM" id="SSF56672">
    <property type="entry name" value="DNA/RNA polymerases"/>
    <property type="match status" value="1"/>
</dbReference>
<dbReference type="WBParaSite" id="SSLN_0001299401-mRNA-1">
    <property type="protein sequence ID" value="SSLN_0001299401-mRNA-1"/>
    <property type="gene ID" value="SSLN_0001299401"/>
</dbReference>
<reference evidence="17" key="1">
    <citation type="submission" date="2016-06" db="UniProtKB">
        <authorList>
            <consortium name="WormBaseParasite"/>
        </authorList>
    </citation>
    <scope>IDENTIFICATION</scope>
</reference>
<dbReference type="PANTHER" id="PTHR45812:SF1">
    <property type="entry name" value="DNA POLYMERASE ZETA CATALYTIC SUBUNIT"/>
    <property type="match status" value="1"/>
</dbReference>
<keyword evidence="4 13" id="KW-0548">Nucleotidyltransferase</keyword>
<evidence type="ECO:0000256" key="5">
    <source>
        <dbReference type="ARBA" id="ARBA00022723"/>
    </source>
</evidence>
<dbReference type="GO" id="GO:0006260">
    <property type="term" value="P:DNA replication"/>
    <property type="evidence" value="ECO:0007669"/>
    <property type="project" value="UniProtKB-KW"/>
</dbReference>
<keyword evidence="10" id="KW-0411">Iron-sulfur</keyword>
<protein>
    <recommendedName>
        <fullName evidence="13">DNA polymerase</fullName>
        <ecNumber evidence="13">2.7.7.7</ecNumber>
    </recommendedName>
</protein>
<keyword evidence="7" id="KW-0862">Zinc</keyword>
<dbReference type="OrthoDB" id="2414538at2759"/>
<evidence type="ECO:0000256" key="13">
    <source>
        <dbReference type="RuleBase" id="RU000442"/>
    </source>
</evidence>
<keyword evidence="8 13" id="KW-0239">DNA-directed DNA polymerase</keyword>
<dbReference type="GO" id="GO:0000166">
    <property type="term" value="F:nucleotide binding"/>
    <property type="evidence" value="ECO:0007669"/>
    <property type="project" value="InterPro"/>
</dbReference>
<name>A0A183T7S4_SCHSO</name>
<evidence type="ECO:0000313" key="16">
    <source>
        <dbReference type="Proteomes" id="UP000275846"/>
    </source>
</evidence>
<dbReference type="PANTHER" id="PTHR45812">
    <property type="entry name" value="DNA POLYMERASE ZETA CATALYTIC SUBUNIT"/>
    <property type="match status" value="1"/>
</dbReference>
<evidence type="ECO:0000259" key="14">
    <source>
        <dbReference type="Pfam" id="PF00136"/>
    </source>
</evidence>
<dbReference type="AlphaFoldDB" id="A0A183T7S4"/>
<dbReference type="Gene3D" id="1.10.287.690">
    <property type="entry name" value="Helix hairpin bin"/>
    <property type="match status" value="1"/>
</dbReference>
<evidence type="ECO:0000313" key="17">
    <source>
        <dbReference type="WBParaSite" id="SSLN_0001299401-mRNA-1"/>
    </source>
</evidence>
<proteinExistence type="inferred from homology"/>
<accession>A0A183T7S4</accession>
<keyword evidence="9" id="KW-0408">Iron</keyword>
<dbReference type="InterPro" id="IPR017964">
    <property type="entry name" value="DNA-dir_DNA_pol_B_CS"/>
</dbReference>
<evidence type="ECO:0000256" key="4">
    <source>
        <dbReference type="ARBA" id="ARBA00022695"/>
    </source>
</evidence>
<sequence length="775" mass="86006">LSLHEYSFENVVYRVLKERIPRFVDGQLTFWFEDSNGVSSRQALEYWAYRCFTNLRLVAEFDLIGRTSEFARVFGIEFYHVFSRGSQASLQSPSPTPNAEFLRTARLYRVESLLLRTARRLNFLLPSPNVVQRAHQRAPEALPLNLEPISGLHADGPVVVLDFQSLYPSVAIAYNYCFSTCLGRLSSLEKGVDGESFNFGCLEHSVTPEDLQLLGDYVTVAPNGVCFVRREIFEGVLPRLWRGLLSSRLMVKESMKLYTGDESLKRLLDARQLGLKLIANVIYGYTAASFSGRMPCVEVGDSIVHKGRETLERAIQLVETGSGVLPGTPTPWLTADASCNAKVIYGDTDSLFVKLPHCDKATSFRLGQAIADAVSQANPAPIKLKLEKVFFPCLLEAKKRYVGYAYESAEQPTAVFDAKGIETVRRDSAPFVGKVALLSCFCFNVIVFVASSLRLLFDQFRVWDQPPDLAKVEPKIRAKVRNFATRLINGRIPFSSCILARIYLGQTGYRPGACAPALQVARRLMSVDANYEPLVGERVTYYIAPGRPSEALIGGVRAAQEAWPLISFNEDGHAVSCRRAPAPSLNLTFYLDHQLLPPISRFAELLGWNVQAWLRDLPRLLATSSVGSTITASQARHFPIQIRTMPLSGVDENFVCQSSQLASHHSSTPYVSTRRRGSSRNQRPSSVLQAFLKRSKMCPGCGFAVQMHTDPAGVKNQRTWGHCEQCLLLDPNLPVRSLIAFGAEVGTFSDFIVMTPVPQSGPTEGPCLTFGIYSV</sequence>
<dbReference type="Gene3D" id="1.10.132.60">
    <property type="entry name" value="DNA polymerase family B, C-terminal domain"/>
    <property type="match status" value="1"/>
</dbReference>
<dbReference type="GO" id="GO:0000724">
    <property type="term" value="P:double-strand break repair via homologous recombination"/>
    <property type="evidence" value="ECO:0007669"/>
    <property type="project" value="TreeGrafter"/>
</dbReference>
<dbReference type="GO" id="GO:0042276">
    <property type="term" value="P:error-prone translesion synthesis"/>
    <property type="evidence" value="ECO:0007669"/>
    <property type="project" value="TreeGrafter"/>
</dbReference>
<keyword evidence="13" id="KW-0235">DNA replication</keyword>
<evidence type="ECO:0000256" key="10">
    <source>
        <dbReference type="ARBA" id="ARBA00023014"/>
    </source>
</evidence>
<keyword evidence="11" id="KW-0234">DNA repair</keyword>
<evidence type="ECO:0000256" key="1">
    <source>
        <dbReference type="ARBA" id="ARBA00001966"/>
    </source>
</evidence>
<dbReference type="InterPro" id="IPR012337">
    <property type="entry name" value="RNaseH-like_sf"/>
</dbReference>
<dbReference type="GO" id="GO:0005634">
    <property type="term" value="C:nucleus"/>
    <property type="evidence" value="ECO:0007669"/>
    <property type="project" value="TreeGrafter"/>
</dbReference>
<evidence type="ECO:0000256" key="3">
    <source>
        <dbReference type="ARBA" id="ARBA00022679"/>
    </source>
</evidence>
<dbReference type="EC" id="2.7.7.7" evidence="13"/>
<feature type="domain" description="DNA-directed DNA polymerase family B multifunctional" evidence="14">
    <location>
        <begin position="101"/>
        <end position="603"/>
    </location>
</feature>
<dbReference type="PROSITE" id="PS00116">
    <property type="entry name" value="DNA_POLYMERASE_B"/>
    <property type="match status" value="1"/>
</dbReference>
<evidence type="ECO:0000256" key="7">
    <source>
        <dbReference type="ARBA" id="ARBA00022833"/>
    </source>
</evidence>
<keyword evidence="5" id="KW-0479">Metal-binding</keyword>
<evidence type="ECO:0000256" key="8">
    <source>
        <dbReference type="ARBA" id="ARBA00022932"/>
    </source>
</evidence>
<dbReference type="InterPro" id="IPR006172">
    <property type="entry name" value="DNA-dir_DNA_pol_B"/>
</dbReference>
<dbReference type="STRING" id="70667.A0A183T7S4"/>
<dbReference type="InterPro" id="IPR030559">
    <property type="entry name" value="PolZ_Rev3"/>
</dbReference>
<dbReference type="GO" id="GO:0051536">
    <property type="term" value="F:iron-sulfur cluster binding"/>
    <property type="evidence" value="ECO:0007669"/>
    <property type="project" value="UniProtKB-KW"/>
</dbReference>
<dbReference type="GO" id="GO:0016035">
    <property type="term" value="C:zeta DNA polymerase complex"/>
    <property type="evidence" value="ECO:0007669"/>
    <property type="project" value="InterPro"/>
</dbReference>
<keyword evidence="3 13" id="KW-0808">Transferase</keyword>
<dbReference type="Gene3D" id="3.90.1600.10">
    <property type="entry name" value="Palm domain of DNA polymerase"/>
    <property type="match status" value="1"/>
</dbReference>
<evidence type="ECO:0000256" key="2">
    <source>
        <dbReference type="ARBA" id="ARBA00005755"/>
    </source>
</evidence>
<comment type="similarity">
    <text evidence="2 13">Belongs to the DNA polymerase type-B family.</text>
</comment>
<keyword evidence="13" id="KW-0238">DNA-binding</keyword>
<keyword evidence="6" id="KW-0227">DNA damage</keyword>
<dbReference type="InterPro" id="IPR023211">
    <property type="entry name" value="DNA_pol_palm_dom_sf"/>
</dbReference>
<reference evidence="15 16" key="2">
    <citation type="submission" date="2018-11" db="EMBL/GenBank/DDBJ databases">
        <authorList>
            <consortium name="Pathogen Informatics"/>
        </authorList>
    </citation>
    <scope>NUCLEOTIDE SEQUENCE [LARGE SCALE GENOMIC DNA]</scope>
    <source>
        <strain evidence="15 16">NST_G2</strain>
    </source>
</reference>
<dbReference type="InterPro" id="IPR006134">
    <property type="entry name" value="DNA-dir_DNA_pol_B_multi_dom"/>
</dbReference>
<evidence type="ECO:0000256" key="11">
    <source>
        <dbReference type="ARBA" id="ARBA00023204"/>
    </source>
</evidence>
<dbReference type="InterPro" id="IPR043502">
    <property type="entry name" value="DNA/RNA_pol_sf"/>
</dbReference>
<evidence type="ECO:0000256" key="9">
    <source>
        <dbReference type="ARBA" id="ARBA00023004"/>
    </source>
</evidence>